<dbReference type="GO" id="GO:0005852">
    <property type="term" value="C:eukaryotic translation initiation factor 3 complex"/>
    <property type="evidence" value="ECO:0007669"/>
    <property type="project" value="InterPro"/>
</dbReference>
<keyword evidence="2" id="KW-0396">Initiation factor</keyword>
<evidence type="ECO:0000256" key="1">
    <source>
        <dbReference type="ARBA" id="ARBA00022490"/>
    </source>
</evidence>
<evidence type="ECO:0000313" key="7">
    <source>
        <dbReference type="Proteomes" id="UP000663845"/>
    </source>
</evidence>
<gene>
    <name evidence="6" type="ORF">JYZ213_LOCUS35875</name>
</gene>
<evidence type="ECO:0000256" key="3">
    <source>
        <dbReference type="ARBA" id="ARBA00022884"/>
    </source>
</evidence>
<protein>
    <recommendedName>
        <fullName evidence="8">Eukaryotic translation initiation factor 3 subunit p66</fullName>
    </recommendedName>
</protein>
<dbReference type="Pfam" id="PF05091">
    <property type="entry name" value="eIF-3_zeta"/>
    <property type="match status" value="2"/>
</dbReference>
<evidence type="ECO:0000256" key="2">
    <source>
        <dbReference type="ARBA" id="ARBA00022540"/>
    </source>
</evidence>
<dbReference type="EMBL" id="CAJNOG010000828">
    <property type="protein sequence ID" value="CAF1366415.1"/>
    <property type="molecule type" value="Genomic_DNA"/>
</dbReference>
<reference evidence="6" key="1">
    <citation type="submission" date="2021-02" db="EMBL/GenBank/DDBJ databases">
        <authorList>
            <person name="Nowell W R."/>
        </authorList>
    </citation>
    <scope>NUCLEOTIDE SEQUENCE</scope>
</reference>
<dbReference type="InterPro" id="IPR007783">
    <property type="entry name" value="eIF3d"/>
</dbReference>
<accession>A0A815IJT7</accession>
<evidence type="ECO:0008006" key="8">
    <source>
        <dbReference type="Google" id="ProtNLM"/>
    </source>
</evidence>
<dbReference type="GO" id="GO:0003723">
    <property type="term" value="F:RNA binding"/>
    <property type="evidence" value="ECO:0007669"/>
    <property type="project" value="UniProtKB-KW"/>
</dbReference>
<dbReference type="PANTHER" id="PTHR12399:SF0">
    <property type="entry name" value="EUKARYOTIC TRANSLATION INITIATION FACTOR 3 SUBUNIT D"/>
    <property type="match status" value="1"/>
</dbReference>
<feature type="compositionally biased region" description="Acidic residues" evidence="5">
    <location>
        <begin position="178"/>
        <end position="194"/>
    </location>
</feature>
<evidence type="ECO:0000256" key="5">
    <source>
        <dbReference type="SAM" id="MobiDB-lite"/>
    </source>
</evidence>
<name>A0A815IJT7_9BILA</name>
<comment type="caution">
    <text evidence="6">The sequence shown here is derived from an EMBL/GenBank/DDBJ whole genome shotgun (WGS) entry which is preliminary data.</text>
</comment>
<dbReference type="PANTHER" id="PTHR12399">
    <property type="entry name" value="EUKARYOTIC TRANSLATION INITIATION FACTOR 3 SUBUNIT 7"/>
    <property type="match status" value="1"/>
</dbReference>
<evidence type="ECO:0000313" key="6">
    <source>
        <dbReference type="EMBL" id="CAF1366415.1"/>
    </source>
</evidence>
<keyword evidence="3" id="KW-0694">RNA-binding</keyword>
<organism evidence="6 7">
    <name type="scientific">Adineta steineri</name>
    <dbReference type="NCBI Taxonomy" id="433720"/>
    <lineage>
        <taxon>Eukaryota</taxon>
        <taxon>Metazoa</taxon>
        <taxon>Spiralia</taxon>
        <taxon>Gnathifera</taxon>
        <taxon>Rotifera</taxon>
        <taxon>Eurotatoria</taxon>
        <taxon>Bdelloidea</taxon>
        <taxon>Adinetida</taxon>
        <taxon>Adinetidae</taxon>
        <taxon>Adineta</taxon>
    </lineage>
</organism>
<dbReference type="Proteomes" id="UP000663845">
    <property type="component" value="Unassembled WGS sequence"/>
</dbReference>
<sequence length="194" mass="22485">MPGAHFEAPLVIENKDGWGPIDGTFQYKDMPYQPYSKSDQLGKVADWTGTVYGDKRNNNRYRSQYGVGVGMYQYIHEDDENTFQLVDSTRLPKPAYQKRTRFQQNHFRPQQMQNGRFPTMQKAFVEFATQMALNMDNGWGIVRALVDLFMGKPDGRYLITKDPMKPTLRIYSIPENSFDSEDDASDDDNDQQQN</sequence>
<evidence type="ECO:0000256" key="4">
    <source>
        <dbReference type="ARBA" id="ARBA00022917"/>
    </source>
</evidence>
<feature type="region of interest" description="Disordered" evidence="5">
    <location>
        <begin position="174"/>
        <end position="194"/>
    </location>
</feature>
<dbReference type="AlphaFoldDB" id="A0A815IJT7"/>
<dbReference type="GO" id="GO:0003743">
    <property type="term" value="F:translation initiation factor activity"/>
    <property type="evidence" value="ECO:0007669"/>
    <property type="project" value="UniProtKB-KW"/>
</dbReference>
<keyword evidence="4" id="KW-0648">Protein biosynthesis</keyword>
<keyword evidence="1" id="KW-0963">Cytoplasm</keyword>
<proteinExistence type="predicted"/>